<dbReference type="Proteomes" id="UP000309992">
    <property type="component" value="Unassembled WGS sequence"/>
</dbReference>
<dbReference type="InterPro" id="IPR050407">
    <property type="entry name" value="Geranylgeranyl_reductase"/>
</dbReference>
<feature type="domain" description="FAD-binding" evidence="1">
    <location>
        <begin position="5"/>
        <end position="313"/>
    </location>
</feature>
<evidence type="ECO:0000259" key="2">
    <source>
        <dbReference type="Pfam" id="PF11716"/>
    </source>
</evidence>
<dbReference type="SUPFAM" id="SSF109854">
    <property type="entry name" value="DinB/YfiT-like putative metalloenzymes"/>
    <property type="match status" value="1"/>
</dbReference>
<reference evidence="3 4" key="1">
    <citation type="journal article" date="2015" name="Antonie Van Leeuwenhoek">
        <title>Prauserella endophytica sp. nov., an endophytic actinobacterium isolated from Tamarix taklamakanensis.</title>
        <authorList>
            <person name="Liu J.M."/>
            <person name="Habden X."/>
            <person name="Guo L."/>
            <person name="Tuo L."/>
            <person name="Jiang Z.K."/>
            <person name="Liu S.W."/>
            <person name="Liu X.F."/>
            <person name="Chen L."/>
            <person name="Li R.F."/>
            <person name="Zhang Y.Q."/>
            <person name="Sun C.H."/>
        </authorList>
    </citation>
    <scope>NUCLEOTIDE SEQUENCE [LARGE SCALE GENOMIC DNA]</scope>
    <source>
        <strain evidence="3 4">CGMCC 4.7182</strain>
    </source>
</reference>
<dbReference type="Pfam" id="PF01494">
    <property type="entry name" value="FAD_binding_3"/>
    <property type="match status" value="1"/>
</dbReference>
<evidence type="ECO:0000313" key="4">
    <source>
        <dbReference type="Proteomes" id="UP000309992"/>
    </source>
</evidence>
<dbReference type="InterPro" id="IPR002938">
    <property type="entry name" value="FAD-bd"/>
</dbReference>
<dbReference type="EMBL" id="SWMS01000002">
    <property type="protein sequence ID" value="TKG72785.1"/>
    <property type="molecule type" value="Genomic_DNA"/>
</dbReference>
<keyword evidence="3" id="KW-0413">Isomerase</keyword>
<dbReference type="PANTHER" id="PTHR42685">
    <property type="entry name" value="GERANYLGERANYL DIPHOSPHATE REDUCTASE"/>
    <property type="match status" value="1"/>
</dbReference>
<dbReference type="PANTHER" id="PTHR42685:SF22">
    <property type="entry name" value="CONDITIONED MEDIUM FACTOR RECEPTOR 1"/>
    <property type="match status" value="1"/>
</dbReference>
<dbReference type="Gene3D" id="3.50.50.60">
    <property type="entry name" value="FAD/NAD(P)-binding domain"/>
    <property type="match status" value="1"/>
</dbReference>
<proteinExistence type="predicted"/>
<protein>
    <submittedName>
        <fullName evidence="3">Maleylpyruvate isomerase family mycothiol-dependent enzyme</fullName>
    </submittedName>
</protein>
<dbReference type="InterPro" id="IPR036188">
    <property type="entry name" value="FAD/NAD-bd_sf"/>
</dbReference>
<dbReference type="RefSeq" id="WP_137093729.1">
    <property type="nucleotide sequence ID" value="NZ_SWMS01000002.1"/>
</dbReference>
<dbReference type="SUPFAM" id="SSF51905">
    <property type="entry name" value="FAD/NAD(P)-binding domain"/>
    <property type="match status" value="1"/>
</dbReference>
<gene>
    <name evidence="3" type="ORF">FCN18_06035</name>
</gene>
<dbReference type="PRINTS" id="PR00420">
    <property type="entry name" value="RNGMNOXGNASE"/>
</dbReference>
<dbReference type="InterPro" id="IPR034660">
    <property type="entry name" value="DinB/YfiT-like"/>
</dbReference>
<comment type="caution">
    <text evidence="3">The sequence shown here is derived from an EMBL/GenBank/DDBJ whole genome shotgun (WGS) entry which is preliminary data.</text>
</comment>
<dbReference type="InterPro" id="IPR017517">
    <property type="entry name" value="Maleyloyr_isom"/>
</dbReference>
<accession>A0ABY2SA66</accession>
<keyword evidence="4" id="KW-1185">Reference proteome</keyword>
<evidence type="ECO:0000313" key="3">
    <source>
        <dbReference type="EMBL" id="TKG72785.1"/>
    </source>
</evidence>
<dbReference type="GO" id="GO:0016853">
    <property type="term" value="F:isomerase activity"/>
    <property type="evidence" value="ECO:0007669"/>
    <property type="project" value="UniProtKB-KW"/>
</dbReference>
<dbReference type="NCBIfam" id="TIGR03083">
    <property type="entry name" value="maleylpyruvate isomerase family mycothiol-dependent enzyme"/>
    <property type="match status" value="1"/>
</dbReference>
<dbReference type="Gene3D" id="1.20.120.450">
    <property type="entry name" value="dinb family like domain"/>
    <property type="match status" value="1"/>
</dbReference>
<dbReference type="InterPro" id="IPR024344">
    <property type="entry name" value="MDMPI_metal-binding"/>
</dbReference>
<sequence>MNDRYDAIVVGARVAGSTLATLLARAGWRVLLLDRDRFPSDTVSTHMMFPDTLHRFDELGLLARLRAAHDVPLVRFGWRVLGHQVAGDFTPVGGHDRGASVRRIVLDAALTGLAEDAGAELRTGHAVTGLLGADPVEGVVLDSGERIRSRWVFGADGRVSTVARRLGLPASRERRGEMAFLLAYWRGLPASEWCHLDIHERAALMSVPCEDGIHLLSLAGPPGLTRGTAERRESAYRDGLRQFPAVLNPRLLDRARRVSPLVVVPETMMRGHYRQAAGPGWALLGDAGHFKHPTTAQGIGDAVQQAFHIAGQLTGGGDLAGYERWRDERAGEHYDFSFDLARFGSPRAAAHYSGLAADPAAGRDFLDTFTKRRRPSEVYTPERLARWKAAWAYEDGQHRVRTLVESAEPRVLAKQVPACPEWTVRDLLAHLTGVVEDSERGAYFPAAADAWQDPAIAEERERWTESHVQRRAGQDVASLLGDFDEATRRFLTGLRRGSGPVASGPAWLLTAPVADLAVHLDDLCEALGEPVDEGAAVSRLGFAVYRGWLRARITRLGLPALRLSDGVEHWVLGDGEPAAGVTAPRHELFRAISGRRSAARIRGLGWTGDPEPYLPVLAPYPMPVDERPATPVAGLMKG</sequence>
<organism evidence="3 4">
    <name type="scientific">Prauserella endophytica</name>
    <dbReference type="NCBI Taxonomy" id="1592324"/>
    <lineage>
        <taxon>Bacteria</taxon>
        <taxon>Bacillati</taxon>
        <taxon>Actinomycetota</taxon>
        <taxon>Actinomycetes</taxon>
        <taxon>Pseudonocardiales</taxon>
        <taxon>Pseudonocardiaceae</taxon>
        <taxon>Prauserella</taxon>
        <taxon>Prauserella coralliicola group</taxon>
    </lineage>
</organism>
<feature type="domain" description="Mycothiol-dependent maleylpyruvate isomerase metal-binding" evidence="2">
    <location>
        <begin position="396"/>
        <end position="523"/>
    </location>
</feature>
<name>A0ABY2SA66_9PSEU</name>
<dbReference type="Pfam" id="PF11716">
    <property type="entry name" value="MDMPI_N"/>
    <property type="match status" value="1"/>
</dbReference>
<evidence type="ECO:0000259" key="1">
    <source>
        <dbReference type="Pfam" id="PF01494"/>
    </source>
</evidence>